<proteinExistence type="predicted"/>
<accession>A0AA43AZ46</accession>
<dbReference type="Pfam" id="PF01863">
    <property type="entry name" value="YgjP-like"/>
    <property type="match status" value="1"/>
</dbReference>
<dbReference type="RefSeq" id="WP_279851562.1">
    <property type="nucleotide sequence ID" value="NZ_JAOCIA010000058.1"/>
</dbReference>
<protein>
    <submittedName>
        <fullName evidence="2">M48 family metallopeptidase</fullName>
    </submittedName>
</protein>
<feature type="domain" description="YgjP-like metallopeptidase" evidence="1">
    <location>
        <begin position="39"/>
        <end position="243"/>
    </location>
</feature>
<name>A0AA43AZ46_9BURK</name>
<dbReference type="AlphaFoldDB" id="A0AA43AZ46"/>
<dbReference type="PANTHER" id="PTHR30399">
    <property type="entry name" value="UNCHARACTERIZED PROTEIN YGJP"/>
    <property type="match status" value="1"/>
</dbReference>
<evidence type="ECO:0000313" key="3">
    <source>
        <dbReference type="Proteomes" id="UP001161294"/>
    </source>
</evidence>
<gene>
    <name evidence="2" type="ORF">N5J23_17235</name>
</gene>
<dbReference type="EMBL" id="JAOCJW010000055">
    <property type="protein sequence ID" value="MDH2007254.1"/>
    <property type="molecule type" value="Genomic_DNA"/>
</dbReference>
<sequence>MQASVNAGDHPTDTSSVEAEACIRVDDLELAIRRSSKRRTLQITVERTGELSVSAPPEVGIDQLRDFVHEKRFWIYTKLAEKDRLQRAVPAKVFVSGEGFLYLGRSHRLKMVETQDVPLKLAHGRFALRQDAQPQAREHFIRWYSEKACVWLSGRVAEYQSRMEVAPAGVKVQDLGYRWGSCGKGDWLYFHWKTILLPARIAEYVVVHEMVHLHEPHHTPAFWQRVERAMPDYAQRKAWLAEHGIDVEGL</sequence>
<dbReference type="CDD" id="cd07344">
    <property type="entry name" value="M48_yhfN_like"/>
    <property type="match status" value="1"/>
</dbReference>
<evidence type="ECO:0000259" key="1">
    <source>
        <dbReference type="Pfam" id="PF01863"/>
    </source>
</evidence>
<dbReference type="Proteomes" id="UP001161294">
    <property type="component" value="Unassembled WGS sequence"/>
</dbReference>
<dbReference type="Gene3D" id="3.30.2010.10">
    <property type="entry name" value="Metalloproteases ('zincins'), catalytic domain"/>
    <property type="match status" value="1"/>
</dbReference>
<reference evidence="2" key="1">
    <citation type="submission" date="2022-09" db="EMBL/GenBank/DDBJ databases">
        <title>Intensive care unit water sources are persistently colonized with multi-drug resistant bacteria and are the site of extensive horizontal gene transfer of antibiotic resistance genes.</title>
        <authorList>
            <person name="Diorio-Toth L."/>
        </authorList>
    </citation>
    <scope>NUCLEOTIDE SEQUENCE</scope>
    <source>
        <strain evidence="2">GD03686</strain>
    </source>
</reference>
<dbReference type="InterPro" id="IPR002725">
    <property type="entry name" value="YgjP-like_metallopeptidase"/>
</dbReference>
<dbReference type="InterPro" id="IPR053136">
    <property type="entry name" value="UTP_pyrophosphatase-like"/>
</dbReference>
<comment type="caution">
    <text evidence="2">The sequence shown here is derived from an EMBL/GenBank/DDBJ whole genome shotgun (WGS) entry which is preliminary data.</text>
</comment>
<evidence type="ECO:0000313" key="2">
    <source>
        <dbReference type="EMBL" id="MDH2007254.1"/>
    </source>
</evidence>
<dbReference type="PANTHER" id="PTHR30399:SF1">
    <property type="entry name" value="UTP PYROPHOSPHATASE"/>
    <property type="match status" value="1"/>
</dbReference>
<organism evidence="2 3">
    <name type="scientific">Comamonas aquatica</name>
    <dbReference type="NCBI Taxonomy" id="225991"/>
    <lineage>
        <taxon>Bacteria</taxon>
        <taxon>Pseudomonadati</taxon>
        <taxon>Pseudomonadota</taxon>
        <taxon>Betaproteobacteria</taxon>
        <taxon>Burkholderiales</taxon>
        <taxon>Comamonadaceae</taxon>
        <taxon>Comamonas</taxon>
    </lineage>
</organism>